<reference evidence="1 2" key="1">
    <citation type="submission" date="2018-10" db="EMBL/GenBank/DDBJ databases">
        <title>A high-quality apple genome assembly.</title>
        <authorList>
            <person name="Hu J."/>
        </authorList>
    </citation>
    <scope>NUCLEOTIDE SEQUENCE [LARGE SCALE GENOMIC DNA]</scope>
    <source>
        <strain evidence="2">cv. HFTH1</strain>
        <tissue evidence="1">Young leaf</tissue>
    </source>
</reference>
<proteinExistence type="predicted"/>
<name>A0A498KJD9_MALDO</name>
<evidence type="ECO:0000313" key="1">
    <source>
        <dbReference type="EMBL" id="RXI07838.1"/>
    </source>
</evidence>
<evidence type="ECO:0000313" key="2">
    <source>
        <dbReference type="Proteomes" id="UP000290289"/>
    </source>
</evidence>
<comment type="caution">
    <text evidence="1">The sequence shown here is derived from an EMBL/GenBank/DDBJ whole genome shotgun (WGS) entry which is preliminary data.</text>
</comment>
<gene>
    <name evidence="1" type="ORF">DVH24_009869</name>
</gene>
<keyword evidence="2" id="KW-1185">Reference proteome</keyword>
<organism evidence="1 2">
    <name type="scientific">Malus domestica</name>
    <name type="common">Apple</name>
    <name type="synonym">Pyrus malus</name>
    <dbReference type="NCBI Taxonomy" id="3750"/>
    <lineage>
        <taxon>Eukaryota</taxon>
        <taxon>Viridiplantae</taxon>
        <taxon>Streptophyta</taxon>
        <taxon>Embryophyta</taxon>
        <taxon>Tracheophyta</taxon>
        <taxon>Spermatophyta</taxon>
        <taxon>Magnoliopsida</taxon>
        <taxon>eudicotyledons</taxon>
        <taxon>Gunneridae</taxon>
        <taxon>Pentapetalae</taxon>
        <taxon>rosids</taxon>
        <taxon>fabids</taxon>
        <taxon>Rosales</taxon>
        <taxon>Rosaceae</taxon>
        <taxon>Amygdaloideae</taxon>
        <taxon>Maleae</taxon>
        <taxon>Malus</taxon>
    </lineage>
</organism>
<dbReference type="Proteomes" id="UP000290289">
    <property type="component" value="Chromosome 1"/>
</dbReference>
<accession>A0A498KJD9</accession>
<protein>
    <submittedName>
        <fullName evidence="1">Uncharacterized protein</fullName>
    </submittedName>
</protein>
<sequence>MGVLKILCQNPTRAPTTSRAQIHRSTILSTLGPYHTLTVLFLELTQELRMGHPSWDCSRANSINFEVLTEPEASELPKDLILAKDRNIHIRLT</sequence>
<dbReference type="AlphaFoldDB" id="A0A498KJD9"/>
<dbReference type="EMBL" id="RDQH01000327">
    <property type="protein sequence ID" value="RXI07838.1"/>
    <property type="molecule type" value="Genomic_DNA"/>
</dbReference>